<accession>A0A1V9YVJ5</accession>
<name>A0A1V9YVJ5_ACHHY</name>
<dbReference type="GO" id="GO:0016579">
    <property type="term" value="P:protein deubiquitination"/>
    <property type="evidence" value="ECO:0007669"/>
    <property type="project" value="InterPro"/>
</dbReference>
<comment type="caution">
    <text evidence="2">The sequence shown here is derived from an EMBL/GenBank/DDBJ whole genome shotgun (WGS) entry which is preliminary data.</text>
</comment>
<dbReference type="PROSITE" id="PS00972">
    <property type="entry name" value="USP_1"/>
    <property type="match status" value="1"/>
</dbReference>
<dbReference type="InterPro" id="IPR028889">
    <property type="entry name" value="USP"/>
</dbReference>
<dbReference type="GO" id="GO:0005829">
    <property type="term" value="C:cytosol"/>
    <property type="evidence" value="ECO:0007669"/>
    <property type="project" value="TreeGrafter"/>
</dbReference>
<gene>
    <name evidence="2" type="ORF">ACHHYP_06026</name>
</gene>
<dbReference type="Proteomes" id="UP000243579">
    <property type="component" value="Unassembled WGS sequence"/>
</dbReference>
<dbReference type="PANTHER" id="PTHR24006:SF827">
    <property type="entry name" value="UBIQUITIN CARBOXYL-TERMINAL HYDROLASE 34"/>
    <property type="match status" value="1"/>
</dbReference>
<feature type="non-terminal residue" evidence="2">
    <location>
        <position position="2054"/>
    </location>
</feature>
<evidence type="ECO:0000313" key="2">
    <source>
        <dbReference type="EMBL" id="OQR89819.1"/>
    </source>
</evidence>
<dbReference type="InterPro" id="IPR050164">
    <property type="entry name" value="Peptidase_C19"/>
</dbReference>
<dbReference type="PROSITE" id="PS50235">
    <property type="entry name" value="USP_3"/>
    <property type="match status" value="1"/>
</dbReference>
<keyword evidence="3" id="KW-1185">Reference proteome</keyword>
<dbReference type="InterPro" id="IPR018200">
    <property type="entry name" value="USP_CS"/>
</dbReference>
<dbReference type="InterPro" id="IPR001394">
    <property type="entry name" value="Peptidase_C19_UCH"/>
</dbReference>
<dbReference type="EMBL" id="JNBR01000727">
    <property type="protein sequence ID" value="OQR89819.1"/>
    <property type="molecule type" value="Genomic_DNA"/>
</dbReference>
<proteinExistence type="predicted"/>
<organism evidence="2 3">
    <name type="scientific">Achlya hypogyna</name>
    <name type="common">Oomycete</name>
    <name type="synonym">Protoachlya hypogyna</name>
    <dbReference type="NCBI Taxonomy" id="1202772"/>
    <lineage>
        <taxon>Eukaryota</taxon>
        <taxon>Sar</taxon>
        <taxon>Stramenopiles</taxon>
        <taxon>Oomycota</taxon>
        <taxon>Saprolegniomycetes</taxon>
        <taxon>Saprolegniales</taxon>
        <taxon>Achlyaceae</taxon>
        <taxon>Achlya</taxon>
    </lineage>
</organism>
<dbReference type="Pfam" id="PF00443">
    <property type="entry name" value="UCH"/>
    <property type="match status" value="1"/>
</dbReference>
<dbReference type="Gene3D" id="3.90.70.10">
    <property type="entry name" value="Cysteine proteinases"/>
    <property type="match status" value="1"/>
</dbReference>
<evidence type="ECO:0000259" key="1">
    <source>
        <dbReference type="PROSITE" id="PS50235"/>
    </source>
</evidence>
<dbReference type="STRING" id="1202772.A0A1V9YVJ5"/>
<dbReference type="GO" id="GO:0005634">
    <property type="term" value="C:nucleus"/>
    <property type="evidence" value="ECO:0007669"/>
    <property type="project" value="TreeGrafter"/>
</dbReference>
<dbReference type="SUPFAM" id="SSF54001">
    <property type="entry name" value="Cysteine proteinases"/>
    <property type="match status" value="1"/>
</dbReference>
<dbReference type="InterPro" id="IPR038765">
    <property type="entry name" value="Papain-like_cys_pep_sf"/>
</dbReference>
<sequence>MDDAVALAAVDDAVARLKTTRNVDGACALLSPHNDIYWTEAENPGGARPALEATPEWRKAISFADWIDALHPKTRQWSRAQVTEEHEEMFRISFENGIDDDIWVDRQSQDIAPDGAKLHEPWRENLEVGNIIDCMDTHLQWYTSTILEIKADKLLIGYRVYTAEGDLVDNRGHYSGYDAEFDIWLDRKSHRIARAYTKTHSTVASQPLHLPDADASHAFANVSPAQRCKSPLFLHSLNRFGSLYGFSLLLDAVPALSTAELHAFVEWLRDVADYLTHPFASMYLLDVHDAVTTNLLGQLRTDVRAISVDVVSHWAGRLQGLLSLVLPAPATALRLDTWLWSVYMVYIRSPLLERQFQGVTKMVDLVQGFVHHTRPHLTAGLLAEWYARDSILDVLLTSHAEVLQRALELFRFGMAQAILPTSTLWALVLEPSADKSRVTLLYSFLVEMVPSLSNAQLSELWEHLQRLDLALYTEDTITYLVRLNKWLEIRAVERVAPPSAFDLLWGLIALQASPVQAAAQQGLIDILRAMDMKTLRQEHLSRCLSNLAASVAVEASLDIAQALLEQYPLVSYNAFTVPRGSAFAQLDSVVPTVLAVLPSHAAAAFRFLTYVAPLGLTFTDDELATLLAADTSNDRLYHFLRVLCPLVPLAQATRVFEWLVTGPASPWPLPRFRCFEQYFLSLNQAHGNVTRSLWEDAASFQVLVVPHTVLGIETLWAVALGAECLDTVNAVVPCLHALYHDTNSPIVQEEYMDQCCAHMRLAVAAANVPAVARCLLLLQHMVGQWEAHEVCTDATRPHGAQSPAVPLELRWNDGILRISSVTTIGEVQAAIAAAWKLPVGAVVLDWPDANRTHRVPSLHVHAHRGAYPALVEPKTGALLPAVAAVAASWYPLRATAIERYRNTNVYHMFQGQNDGDNYDEDEWLQFLASMAHTYPGLVWEHLVESGYPPAATSLRLRLVSRYFDLFLAALDVLDQDGAAGVWALLQRLPSYPPFVVALDAVAVNHPALALYQLQVVVAHPSLATPALVERLETLVCHAALGLEAHAHLLRVLQPHTALDLARLGRLLALCAATPDMTTPHVLQLVQSTCYMWTQHHAALEGDTTMDAVDTDVLLELLLCPTSSNVRQEVASTLLACPPAWCLRWLPDALSYARCTEYFCVLAVLVKQAPPTDGIIVDGVLARVSATLAAPTATDDDVVVAGCLQLLALLDVAWTDVAPIYEAYLKHHWSPACRHEMYSLLQHFAADVFELFAAMLPQLPPLEHFATAVPHAATAGLVGLKNNGNTCFMNSILQQLYWIPTLRSGVLSADATNAPPLVAALQTCFGHLQASRRHEFSPLAVAHASPFESGLQQDAQQFFLYVVDQLEAAGLHESLTGSLCHQLAYGDQKRRSTEDFCCLSLDVQHLKSLDESLAQWSVADPISGFDWDTDHRNVNITKQALLNRLPPYLLVHLNRFTLNYHTFMTEKVNAPFSFPLQLNVAPYVVEEGGGRCDYTLVGIVVHSGTAQSGHYYSYVQTAPEHWIECNDTVVRSWHLPSQLEADCFGSEASQKSAYLLMYTNAPATHWAQTPQTSLPPPLQEIIDADNRRCALEQHFLQPDFYSFLLALLDAGPLAPTVVSLATTFAWQCVAKTTETALLPSLVAKLLPLWTPSMAAEALDAVLLQAPTYVLQCPDALVRQTYVTFLLHVLGHCDVAARHAALLQIMGWIDQVGTQWMRMEQYWSLLHAAAEADPAFFTACEALAWCHAFVLGQPTFLVVGGTPTPPVAPPTPMGNAFLAPKLASLLALVAVLLPSAPRGLSLGFFQRLWHWLPQADDAMATAFNRVLTLACADDAELSLVACELVLGTLTHGSTVHLANPLLALVALLRLPDNLQATRAQWLLVRRGVVPRHWGLLYALFFGRHSHGAWCHKVLETIVVLADEVPPVAAVLGGLFPVLLHHNAFVDWIADTLGAPSVVAIPVTFLNPIPPPLRYKRFQLWSGADDRVLARPDADGHAVPELVKQDEKVELLLQVWHVADMLEFHVTNHRQQPLLLTLDVTAPTAAYVVREGPPLTL</sequence>
<dbReference type="PANTHER" id="PTHR24006">
    <property type="entry name" value="UBIQUITIN CARBOXYL-TERMINAL HYDROLASE"/>
    <property type="match status" value="1"/>
</dbReference>
<dbReference type="GO" id="GO:0004843">
    <property type="term" value="F:cysteine-type deubiquitinase activity"/>
    <property type="evidence" value="ECO:0007669"/>
    <property type="project" value="InterPro"/>
</dbReference>
<protein>
    <recommendedName>
        <fullName evidence="1">USP domain-containing protein</fullName>
    </recommendedName>
</protein>
<reference evidence="2 3" key="1">
    <citation type="journal article" date="2014" name="Genome Biol. Evol.">
        <title>The secreted proteins of Achlya hypogyna and Thraustotheca clavata identify the ancestral oomycete secretome and reveal gene acquisitions by horizontal gene transfer.</title>
        <authorList>
            <person name="Misner I."/>
            <person name="Blouin N."/>
            <person name="Leonard G."/>
            <person name="Richards T.A."/>
            <person name="Lane C.E."/>
        </authorList>
    </citation>
    <scope>NUCLEOTIDE SEQUENCE [LARGE SCALE GENOMIC DNA]</scope>
    <source>
        <strain evidence="2 3">ATCC 48635</strain>
    </source>
</reference>
<evidence type="ECO:0000313" key="3">
    <source>
        <dbReference type="Proteomes" id="UP000243579"/>
    </source>
</evidence>
<dbReference type="Gene3D" id="2.30.30.140">
    <property type="match status" value="1"/>
</dbReference>
<feature type="domain" description="USP" evidence="1">
    <location>
        <begin position="1277"/>
        <end position="1560"/>
    </location>
</feature>
<dbReference type="PROSITE" id="PS00973">
    <property type="entry name" value="USP_2"/>
    <property type="match status" value="1"/>
</dbReference>
<dbReference type="OrthoDB" id="289038at2759"/>